<keyword evidence="2" id="KW-1185">Reference proteome</keyword>
<comment type="caution">
    <text evidence="1">The sequence shown here is derived from an EMBL/GenBank/DDBJ whole genome shotgun (WGS) entry which is preliminary data.</text>
</comment>
<dbReference type="RefSeq" id="WP_263413649.1">
    <property type="nucleotide sequence ID" value="NZ_BAABBH010000001.1"/>
</dbReference>
<keyword evidence="1" id="KW-0328">Glycosyltransferase</keyword>
<dbReference type="InterPro" id="IPR029044">
    <property type="entry name" value="Nucleotide-diphossugar_trans"/>
</dbReference>
<gene>
    <name evidence="1" type="ORF">ACK2TP_03400</name>
</gene>
<dbReference type="GO" id="GO:0016757">
    <property type="term" value="F:glycosyltransferase activity"/>
    <property type="evidence" value="ECO:0007669"/>
    <property type="project" value="UniProtKB-KW"/>
</dbReference>
<dbReference type="Gene3D" id="3.90.550.10">
    <property type="entry name" value="Spore Coat Polysaccharide Biosynthesis Protein SpsA, Chain A"/>
    <property type="match status" value="1"/>
</dbReference>
<evidence type="ECO:0000313" key="2">
    <source>
        <dbReference type="Proteomes" id="UP001634747"/>
    </source>
</evidence>
<reference evidence="1 2" key="1">
    <citation type="submission" date="2024-12" db="EMBL/GenBank/DDBJ databases">
        <authorList>
            <person name="Lee Y."/>
        </authorList>
    </citation>
    <scope>NUCLEOTIDE SEQUENCE [LARGE SCALE GENOMIC DNA]</scope>
    <source>
        <strain evidence="1 2">03SUJ4</strain>
    </source>
</reference>
<proteinExistence type="predicted"/>
<dbReference type="SUPFAM" id="SSF53448">
    <property type="entry name" value="Nucleotide-diphospho-sugar transferases"/>
    <property type="match status" value="1"/>
</dbReference>
<organism evidence="1 2">
    <name type="scientific">Terriglobus aquaticus</name>
    <dbReference type="NCBI Taxonomy" id="940139"/>
    <lineage>
        <taxon>Bacteria</taxon>
        <taxon>Pseudomonadati</taxon>
        <taxon>Acidobacteriota</taxon>
        <taxon>Terriglobia</taxon>
        <taxon>Terriglobales</taxon>
        <taxon>Acidobacteriaceae</taxon>
        <taxon>Terriglobus</taxon>
    </lineage>
</organism>
<accession>A0ABW9KI78</accession>
<dbReference type="Pfam" id="PF13704">
    <property type="entry name" value="Glyco_tranf_2_4"/>
    <property type="match status" value="1"/>
</dbReference>
<dbReference type="EMBL" id="JBJYXY010000001">
    <property type="protein sequence ID" value="MFN2974797.1"/>
    <property type="molecule type" value="Genomic_DNA"/>
</dbReference>
<sequence length="290" mass="33022">MNLSGLKSVFLRSSPLTRAAVRLMAGPGPITMLLLVRDESDIIAENIQFHLGRGIQTFVVTDNGSTDGTRDILRDFEQSLGSSFLVLDDPELAHLQAQRVNRMIGLARERFHPRWILSADADEFWFPASGSYASEFDGRANILDCYWHNFLPRPNTAWQDFSDIGEMPGYHGRMKKTLCLARGLLGMYAGNHEARTIPHVEARSENIRVYHYPVRSYQQFERKVIHGHRATVRAAEHQNVAWHWREYYQAWQEGRLPEMYASLAANNRVAEDSTMAELFGKLKPGGHPKA</sequence>
<dbReference type="EC" id="2.4.-.-" evidence="1"/>
<dbReference type="Proteomes" id="UP001634747">
    <property type="component" value="Unassembled WGS sequence"/>
</dbReference>
<protein>
    <submittedName>
        <fullName evidence="1">Glycosyltransferase family 2 protein</fullName>
        <ecNumber evidence="1">2.4.-.-</ecNumber>
    </submittedName>
</protein>
<name>A0ABW9KI78_9BACT</name>
<evidence type="ECO:0000313" key="1">
    <source>
        <dbReference type="EMBL" id="MFN2974797.1"/>
    </source>
</evidence>
<keyword evidence="1" id="KW-0808">Transferase</keyword>